<evidence type="ECO:0000256" key="2">
    <source>
        <dbReference type="SAM" id="MobiDB-lite"/>
    </source>
</evidence>
<proteinExistence type="predicted"/>
<dbReference type="AlphaFoldDB" id="X0XI31"/>
<protein>
    <submittedName>
        <fullName evidence="3">Uncharacterized protein</fullName>
    </submittedName>
</protein>
<feature type="coiled-coil region" evidence="1">
    <location>
        <begin position="5"/>
        <end position="46"/>
    </location>
</feature>
<dbReference type="Gene3D" id="1.10.287.1490">
    <property type="match status" value="1"/>
</dbReference>
<feature type="region of interest" description="Disordered" evidence="2">
    <location>
        <begin position="67"/>
        <end position="89"/>
    </location>
</feature>
<sequence length="249" mass="28030">RPSRLTSLSDQLEAANADVAKLNAGNAQLRRTLSDTDRQVEALVNARAAVTSTLERTKDLIKMNGERIEQSRSTSERDKKEVDQSNGRIAKQSQTLEKMLAELKEAREEHDEAAADLKQKLEKLSGHEEALRILSEALENLRSDFVDLETSYSGFQNELTQLEGGRRADIVRLERLAAERVALEEETKNYEERRAHMTQELHDAEIETSKCTSRFEQLATKHSAIQESLNEARTTCAGLQAEIAARKVQ</sequence>
<feature type="non-terminal residue" evidence="3">
    <location>
        <position position="1"/>
    </location>
</feature>
<evidence type="ECO:0000313" key="3">
    <source>
        <dbReference type="EMBL" id="GAG35032.1"/>
    </source>
</evidence>
<name>X0XI31_9ZZZZ</name>
<feature type="compositionally biased region" description="Basic and acidic residues" evidence="2">
    <location>
        <begin position="67"/>
        <end position="83"/>
    </location>
</feature>
<feature type="non-terminal residue" evidence="3">
    <location>
        <position position="249"/>
    </location>
</feature>
<organism evidence="3">
    <name type="scientific">marine sediment metagenome</name>
    <dbReference type="NCBI Taxonomy" id="412755"/>
    <lineage>
        <taxon>unclassified sequences</taxon>
        <taxon>metagenomes</taxon>
        <taxon>ecological metagenomes</taxon>
    </lineage>
</organism>
<gene>
    <name evidence="3" type="ORF">S01H1_66995</name>
</gene>
<dbReference type="SUPFAM" id="SSF57997">
    <property type="entry name" value="Tropomyosin"/>
    <property type="match status" value="1"/>
</dbReference>
<evidence type="ECO:0000256" key="1">
    <source>
        <dbReference type="SAM" id="Coils"/>
    </source>
</evidence>
<feature type="coiled-coil region" evidence="1">
    <location>
        <begin position="89"/>
        <end position="207"/>
    </location>
</feature>
<accession>X0XI31</accession>
<keyword evidence="1" id="KW-0175">Coiled coil</keyword>
<dbReference type="EMBL" id="BARS01044328">
    <property type="protein sequence ID" value="GAG35032.1"/>
    <property type="molecule type" value="Genomic_DNA"/>
</dbReference>
<reference evidence="3" key="1">
    <citation type="journal article" date="2014" name="Front. Microbiol.">
        <title>High frequency of phylogenetically diverse reductive dehalogenase-homologous genes in deep subseafloor sedimentary metagenomes.</title>
        <authorList>
            <person name="Kawai M."/>
            <person name="Futagami T."/>
            <person name="Toyoda A."/>
            <person name="Takaki Y."/>
            <person name="Nishi S."/>
            <person name="Hori S."/>
            <person name="Arai W."/>
            <person name="Tsubouchi T."/>
            <person name="Morono Y."/>
            <person name="Uchiyama I."/>
            <person name="Ito T."/>
            <person name="Fujiyama A."/>
            <person name="Inagaki F."/>
            <person name="Takami H."/>
        </authorList>
    </citation>
    <scope>NUCLEOTIDE SEQUENCE</scope>
    <source>
        <strain evidence="3">Expedition CK06-06</strain>
    </source>
</reference>
<comment type="caution">
    <text evidence="3">The sequence shown here is derived from an EMBL/GenBank/DDBJ whole genome shotgun (WGS) entry which is preliminary data.</text>
</comment>